<gene>
    <name evidence="4" type="primary">LOC117638981</name>
</gene>
<name>A0A6P8XTA2_THRPL</name>
<evidence type="ECO:0000256" key="2">
    <source>
        <dbReference type="SAM" id="Phobius"/>
    </source>
</evidence>
<feature type="region of interest" description="Disordered" evidence="1">
    <location>
        <begin position="277"/>
        <end position="317"/>
    </location>
</feature>
<feature type="compositionally biased region" description="Basic and acidic residues" evidence="1">
    <location>
        <begin position="277"/>
        <end position="292"/>
    </location>
</feature>
<keyword evidence="2" id="KW-0472">Membrane</keyword>
<dbReference type="RefSeq" id="XP_034230133.1">
    <property type="nucleotide sequence ID" value="XM_034374242.1"/>
</dbReference>
<sequence length="317" mass="35738">MDTVAQRGTEEAGQTGKYFVNCKLSIVHRYFTKLDKDPPRICEESSWIYEVTSSNFALEARHALLLNLCLTQTATSKDKSDFHRLLEKACRTRFCRVVDSLAWLSPLNSTTLNITVPASLLTRSIVLAPPFARTLWYPEALAESDLPVCRLFIYPNYCLVSHYAYPFLLPSNSPYSSALRRVLRALVESGLTLHWLEKDRWRPPPMYNKYLDSRSKRERPLTLSQVQPVLVVYSCSLVVIAVVFGAEVLVASVWRHEISAPAPLVPLPTSAQSLERGVDRAVETPRRPESVESQRPPRLHPGLSGASPFSIESNIEL</sequence>
<evidence type="ECO:0000313" key="4">
    <source>
        <dbReference type="RefSeq" id="XP_034230133.1"/>
    </source>
</evidence>
<feature type="transmembrane region" description="Helical" evidence="2">
    <location>
        <begin position="230"/>
        <end position="254"/>
    </location>
</feature>
<reference evidence="4" key="1">
    <citation type="submission" date="2025-08" db="UniProtKB">
        <authorList>
            <consortium name="RefSeq"/>
        </authorList>
    </citation>
    <scope>IDENTIFICATION</scope>
    <source>
        <tissue evidence="4">Total insect</tissue>
    </source>
</reference>
<evidence type="ECO:0000313" key="3">
    <source>
        <dbReference type="Proteomes" id="UP000515158"/>
    </source>
</evidence>
<keyword evidence="2" id="KW-0812">Transmembrane</keyword>
<organism evidence="4">
    <name type="scientific">Thrips palmi</name>
    <name type="common">Melon thrips</name>
    <dbReference type="NCBI Taxonomy" id="161013"/>
    <lineage>
        <taxon>Eukaryota</taxon>
        <taxon>Metazoa</taxon>
        <taxon>Ecdysozoa</taxon>
        <taxon>Arthropoda</taxon>
        <taxon>Hexapoda</taxon>
        <taxon>Insecta</taxon>
        <taxon>Pterygota</taxon>
        <taxon>Neoptera</taxon>
        <taxon>Paraneoptera</taxon>
        <taxon>Thysanoptera</taxon>
        <taxon>Terebrantia</taxon>
        <taxon>Thripoidea</taxon>
        <taxon>Thripidae</taxon>
        <taxon>Thrips</taxon>
    </lineage>
</organism>
<proteinExistence type="predicted"/>
<dbReference type="AlphaFoldDB" id="A0A6P8XTA2"/>
<dbReference type="GeneID" id="117638981"/>
<dbReference type="Proteomes" id="UP000515158">
    <property type="component" value="Unplaced"/>
</dbReference>
<keyword evidence="2" id="KW-1133">Transmembrane helix</keyword>
<accession>A0A6P8XTA2</accession>
<protein>
    <submittedName>
        <fullName evidence="4">Uncharacterized protein LOC117638981 isoform X2</fullName>
    </submittedName>
</protein>
<evidence type="ECO:0000256" key="1">
    <source>
        <dbReference type="SAM" id="MobiDB-lite"/>
    </source>
</evidence>
<keyword evidence="3" id="KW-1185">Reference proteome</keyword>
<dbReference type="OrthoDB" id="6353409at2759"/>